<evidence type="ECO:0000256" key="9">
    <source>
        <dbReference type="PROSITE-ProRule" id="PRU01213"/>
    </source>
</evidence>
<dbReference type="InterPro" id="IPR005116">
    <property type="entry name" value="Transp-assoc_OB_typ1"/>
</dbReference>
<evidence type="ECO:0000259" key="11">
    <source>
        <dbReference type="PROSITE" id="PS51866"/>
    </source>
</evidence>
<reference evidence="12 13" key="1">
    <citation type="submission" date="2018-05" db="EMBL/GenBank/DDBJ databases">
        <authorList>
            <person name="Zhang Y.-J."/>
        </authorList>
    </citation>
    <scope>NUCLEOTIDE SEQUENCE [LARGE SCALE GENOMIC DNA]</scope>
    <source>
        <strain evidence="12 13">CY04</strain>
    </source>
</reference>
<keyword evidence="8" id="KW-0472">Membrane</keyword>
<evidence type="ECO:0000256" key="4">
    <source>
        <dbReference type="ARBA" id="ARBA00022519"/>
    </source>
</evidence>
<dbReference type="SMART" id="SM00382">
    <property type="entry name" value="AAA"/>
    <property type="match status" value="1"/>
</dbReference>
<dbReference type="GO" id="GO:0005524">
    <property type="term" value="F:ATP binding"/>
    <property type="evidence" value="ECO:0007669"/>
    <property type="project" value="UniProtKB-KW"/>
</dbReference>
<keyword evidence="13" id="KW-1185">Reference proteome</keyword>
<dbReference type="Pfam" id="PF00005">
    <property type="entry name" value="ABC_tran"/>
    <property type="match status" value="1"/>
</dbReference>
<evidence type="ECO:0000256" key="2">
    <source>
        <dbReference type="ARBA" id="ARBA00022475"/>
    </source>
</evidence>
<keyword evidence="2" id="KW-1003">Cell membrane</keyword>
<dbReference type="Gene3D" id="2.40.50.100">
    <property type="match status" value="1"/>
</dbReference>
<dbReference type="InterPro" id="IPR017871">
    <property type="entry name" value="ABC_transporter-like_CS"/>
</dbReference>
<dbReference type="PROSITE" id="PS00211">
    <property type="entry name" value="ABC_TRANSPORTER_1"/>
    <property type="match status" value="1"/>
</dbReference>
<evidence type="ECO:0000256" key="5">
    <source>
        <dbReference type="ARBA" id="ARBA00022741"/>
    </source>
</evidence>
<evidence type="ECO:0000256" key="7">
    <source>
        <dbReference type="ARBA" id="ARBA00022967"/>
    </source>
</evidence>
<dbReference type="InterPro" id="IPR003593">
    <property type="entry name" value="AAA+_ATPase"/>
</dbReference>
<keyword evidence="4" id="KW-0997">Cell inner membrane</keyword>
<gene>
    <name evidence="12" type="primary">modC</name>
    <name evidence="12" type="ORF">DL239_18295</name>
</gene>
<evidence type="ECO:0000313" key="12">
    <source>
        <dbReference type="EMBL" id="NIZ62921.1"/>
    </source>
</evidence>
<dbReference type="RefSeq" id="WP_167685533.1">
    <property type="nucleotide sequence ID" value="NZ_QHLQ01000023.1"/>
</dbReference>
<comment type="caution">
    <text evidence="12">The sequence shown here is derived from an EMBL/GenBank/DDBJ whole genome shotgun (WGS) entry which is preliminary data.</text>
</comment>
<keyword evidence="7" id="KW-1278">Translocase</keyword>
<dbReference type="PROSITE" id="PS51866">
    <property type="entry name" value="MOP"/>
    <property type="match status" value="1"/>
</dbReference>
<dbReference type="PANTHER" id="PTHR43514:SF4">
    <property type="entry name" value="ABC TRANSPORTER I FAMILY MEMBER 10"/>
    <property type="match status" value="1"/>
</dbReference>
<dbReference type="PROSITE" id="PS50893">
    <property type="entry name" value="ABC_TRANSPORTER_2"/>
    <property type="match status" value="1"/>
</dbReference>
<feature type="domain" description="Mop" evidence="11">
    <location>
        <begin position="292"/>
        <end position="358"/>
    </location>
</feature>
<dbReference type="NCBIfam" id="TIGR02142">
    <property type="entry name" value="modC_ABC"/>
    <property type="match status" value="1"/>
</dbReference>
<keyword evidence="3 9" id="KW-0500">Molybdenum</keyword>
<dbReference type="InterPro" id="IPR050334">
    <property type="entry name" value="Molybdenum_import_ModC"/>
</dbReference>
<keyword evidence="5" id="KW-0547">Nucleotide-binding</keyword>
<dbReference type="InterPro" id="IPR003439">
    <property type="entry name" value="ABC_transporter-like_ATP-bd"/>
</dbReference>
<dbReference type="InterPro" id="IPR008995">
    <property type="entry name" value="Mo/tungstate-bd_C_term_dom"/>
</dbReference>
<dbReference type="EMBL" id="QHLQ01000023">
    <property type="protein sequence ID" value="NIZ62921.1"/>
    <property type="molecule type" value="Genomic_DNA"/>
</dbReference>
<accession>A0ABX0WB64</accession>
<dbReference type="InterPro" id="IPR027417">
    <property type="entry name" value="P-loop_NTPase"/>
</dbReference>
<dbReference type="SUPFAM" id="SSF50331">
    <property type="entry name" value="MOP-like"/>
    <property type="match status" value="1"/>
</dbReference>
<name>A0ABX0WB64_9RHOB</name>
<dbReference type="Pfam" id="PF03459">
    <property type="entry name" value="TOBE"/>
    <property type="match status" value="1"/>
</dbReference>
<dbReference type="SUPFAM" id="SSF52540">
    <property type="entry name" value="P-loop containing nucleoside triphosphate hydrolases"/>
    <property type="match status" value="1"/>
</dbReference>
<dbReference type="InterPro" id="IPR011868">
    <property type="entry name" value="ModC_ABC_ATP-bd"/>
</dbReference>
<evidence type="ECO:0000259" key="10">
    <source>
        <dbReference type="PROSITE" id="PS50893"/>
    </source>
</evidence>
<evidence type="ECO:0000256" key="1">
    <source>
        <dbReference type="ARBA" id="ARBA00022448"/>
    </source>
</evidence>
<keyword evidence="6 12" id="KW-0067">ATP-binding</keyword>
<evidence type="ECO:0000313" key="13">
    <source>
        <dbReference type="Proteomes" id="UP001429564"/>
    </source>
</evidence>
<organism evidence="12 13">
    <name type="scientific">Parasedimentitalea denitrificans</name>
    <dbReference type="NCBI Taxonomy" id="2211118"/>
    <lineage>
        <taxon>Bacteria</taxon>
        <taxon>Pseudomonadati</taxon>
        <taxon>Pseudomonadota</taxon>
        <taxon>Alphaproteobacteria</taxon>
        <taxon>Rhodobacterales</taxon>
        <taxon>Paracoccaceae</taxon>
        <taxon>Parasedimentitalea</taxon>
    </lineage>
</organism>
<keyword evidence="1" id="KW-0813">Transport</keyword>
<proteinExistence type="predicted"/>
<sequence>MSLSVDISHQIGDLTVDVAFQAPNGITALFGKSGSGKTTVINAVAGLLTPNDGRIATQSEVLFDSNAKINVPVHRRRLGYVFQDSRLFPHLTVQGNLTYGMRFAPKQSTGPNLEDITELLGITPLLHRRSGSLSGGEKQRVAIGRALLSHPRMLLMDEPLAALDSARKDEILPFLEQLRDTTGVPILYVSHSVAEVARLATTVVVLENGKMVQAGSTEQVFSDPAMVRQLGIRKAGSVLPAEVKEHHNDGLTELSVSGGRLFLPQINLPPTASTRVRILAQDVILSRDLPAGLSALNVLSGTITDIRSGGGPGVVVQMRCGSDLLLARITQRSANALHLEPGLPCHAIVKSVSVARHDVGNT</sequence>
<dbReference type="Proteomes" id="UP001429564">
    <property type="component" value="Unassembled WGS sequence"/>
</dbReference>
<dbReference type="InterPro" id="IPR004606">
    <property type="entry name" value="Mop_domain"/>
</dbReference>
<evidence type="ECO:0000256" key="8">
    <source>
        <dbReference type="ARBA" id="ARBA00023136"/>
    </source>
</evidence>
<protein>
    <submittedName>
        <fullName evidence="12">Molybdenum ABC transporter ATP-binding protein</fullName>
    </submittedName>
</protein>
<dbReference type="PANTHER" id="PTHR43514">
    <property type="entry name" value="ABC TRANSPORTER I FAMILY MEMBER 10"/>
    <property type="match status" value="1"/>
</dbReference>
<evidence type="ECO:0000256" key="6">
    <source>
        <dbReference type="ARBA" id="ARBA00022840"/>
    </source>
</evidence>
<feature type="domain" description="ABC transporter" evidence="10">
    <location>
        <begin position="2"/>
        <end position="233"/>
    </location>
</feature>
<dbReference type="Gene3D" id="3.40.50.300">
    <property type="entry name" value="P-loop containing nucleotide triphosphate hydrolases"/>
    <property type="match status" value="1"/>
</dbReference>
<evidence type="ECO:0000256" key="3">
    <source>
        <dbReference type="ARBA" id="ARBA00022505"/>
    </source>
</evidence>